<reference evidence="2 3" key="1">
    <citation type="submission" date="2017-12" db="EMBL/GenBank/DDBJ databases">
        <title>Comparative genomics of Botrytis spp.</title>
        <authorList>
            <person name="Valero-Jimenez C.A."/>
            <person name="Tapia P."/>
            <person name="Veloso J."/>
            <person name="Silva-Moreno E."/>
            <person name="Staats M."/>
            <person name="Valdes J.H."/>
            <person name="Van Kan J.A.L."/>
        </authorList>
    </citation>
    <scope>NUCLEOTIDE SEQUENCE [LARGE SCALE GENOMIC DNA]</scope>
    <source>
        <strain evidence="2 3">Be9601</strain>
    </source>
</reference>
<dbReference type="Proteomes" id="UP000297229">
    <property type="component" value="Unassembled WGS sequence"/>
</dbReference>
<keyword evidence="3" id="KW-1185">Reference proteome</keyword>
<gene>
    <name evidence="2" type="ORF">BELL_0990g00020</name>
</gene>
<organism evidence="2 3">
    <name type="scientific">Botrytis elliptica</name>
    <dbReference type="NCBI Taxonomy" id="278938"/>
    <lineage>
        <taxon>Eukaryota</taxon>
        <taxon>Fungi</taxon>
        <taxon>Dikarya</taxon>
        <taxon>Ascomycota</taxon>
        <taxon>Pezizomycotina</taxon>
        <taxon>Leotiomycetes</taxon>
        <taxon>Helotiales</taxon>
        <taxon>Sclerotiniaceae</taxon>
        <taxon>Botrytis</taxon>
    </lineage>
</organism>
<evidence type="ECO:0000313" key="3">
    <source>
        <dbReference type="Proteomes" id="UP000297229"/>
    </source>
</evidence>
<comment type="caution">
    <text evidence="2">The sequence shown here is derived from an EMBL/GenBank/DDBJ whole genome shotgun (WGS) entry which is preliminary data.</text>
</comment>
<sequence>MPTDIGIKSIPKRTPKTPVSGDIAPPRFGDIDVKPPEKKPYDTENTDYVDIKWTIDVGEVGWDL</sequence>
<evidence type="ECO:0000313" key="2">
    <source>
        <dbReference type="EMBL" id="TGO65924.1"/>
    </source>
</evidence>
<feature type="compositionally biased region" description="Basic and acidic residues" evidence="1">
    <location>
        <begin position="29"/>
        <end position="42"/>
    </location>
</feature>
<protein>
    <submittedName>
        <fullName evidence="2">Uncharacterized protein</fullName>
    </submittedName>
</protein>
<feature type="region of interest" description="Disordered" evidence="1">
    <location>
        <begin position="1"/>
        <end position="44"/>
    </location>
</feature>
<proteinExistence type="predicted"/>
<name>A0A4Z1IYR0_9HELO</name>
<dbReference type="AlphaFoldDB" id="A0A4Z1IYR0"/>
<dbReference type="EMBL" id="PQXM01000988">
    <property type="protein sequence ID" value="TGO65924.1"/>
    <property type="molecule type" value="Genomic_DNA"/>
</dbReference>
<accession>A0A4Z1IYR0</accession>
<evidence type="ECO:0000256" key="1">
    <source>
        <dbReference type="SAM" id="MobiDB-lite"/>
    </source>
</evidence>